<sequence length="59" mass="6587">MRYLEGGNVAELVTAIVRLHEVRRVFRMAMCVAPIIRTRGAAAGRMNGRIGEDQPHLII</sequence>
<feature type="non-terminal residue" evidence="1">
    <location>
        <position position="59"/>
    </location>
</feature>
<proteinExistence type="predicted"/>
<gene>
    <name evidence="1" type="ORF">BS47DRAFT_1353234</name>
</gene>
<organism evidence="1 2">
    <name type="scientific">Hydnum rufescens UP504</name>
    <dbReference type="NCBI Taxonomy" id="1448309"/>
    <lineage>
        <taxon>Eukaryota</taxon>
        <taxon>Fungi</taxon>
        <taxon>Dikarya</taxon>
        <taxon>Basidiomycota</taxon>
        <taxon>Agaricomycotina</taxon>
        <taxon>Agaricomycetes</taxon>
        <taxon>Cantharellales</taxon>
        <taxon>Hydnaceae</taxon>
        <taxon>Hydnum</taxon>
    </lineage>
</organism>
<dbReference type="AlphaFoldDB" id="A0A9P6AIT4"/>
<evidence type="ECO:0000313" key="2">
    <source>
        <dbReference type="Proteomes" id="UP000886523"/>
    </source>
</evidence>
<dbReference type="Proteomes" id="UP000886523">
    <property type="component" value="Unassembled WGS sequence"/>
</dbReference>
<evidence type="ECO:0000313" key="1">
    <source>
        <dbReference type="EMBL" id="KAF9506100.1"/>
    </source>
</evidence>
<accession>A0A9P6AIT4</accession>
<protein>
    <submittedName>
        <fullName evidence="1">Uncharacterized protein</fullName>
    </submittedName>
</protein>
<name>A0A9P6AIT4_9AGAM</name>
<dbReference type="EMBL" id="MU129123">
    <property type="protein sequence ID" value="KAF9506100.1"/>
    <property type="molecule type" value="Genomic_DNA"/>
</dbReference>
<reference evidence="1" key="1">
    <citation type="journal article" date="2020" name="Nat. Commun.">
        <title>Large-scale genome sequencing of mycorrhizal fungi provides insights into the early evolution of symbiotic traits.</title>
        <authorList>
            <person name="Miyauchi S."/>
            <person name="Kiss E."/>
            <person name="Kuo A."/>
            <person name="Drula E."/>
            <person name="Kohler A."/>
            <person name="Sanchez-Garcia M."/>
            <person name="Morin E."/>
            <person name="Andreopoulos B."/>
            <person name="Barry K.W."/>
            <person name="Bonito G."/>
            <person name="Buee M."/>
            <person name="Carver A."/>
            <person name="Chen C."/>
            <person name="Cichocki N."/>
            <person name="Clum A."/>
            <person name="Culley D."/>
            <person name="Crous P.W."/>
            <person name="Fauchery L."/>
            <person name="Girlanda M."/>
            <person name="Hayes R.D."/>
            <person name="Keri Z."/>
            <person name="LaButti K."/>
            <person name="Lipzen A."/>
            <person name="Lombard V."/>
            <person name="Magnuson J."/>
            <person name="Maillard F."/>
            <person name="Murat C."/>
            <person name="Nolan M."/>
            <person name="Ohm R.A."/>
            <person name="Pangilinan J."/>
            <person name="Pereira M.F."/>
            <person name="Perotto S."/>
            <person name="Peter M."/>
            <person name="Pfister S."/>
            <person name="Riley R."/>
            <person name="Sitrit Y."/>
            <person name="Stielow J.B."/>
            <person name="Szollosi G."/>
            <person name="Zifcakova L."/>
            <person name="Stursova M."/>
            <person name="Spatafora J.W."/>
            <person name="Tedersoo L."/>
            <person name="Vaario L.M."/>
            <person name="Yamada A."/>
            <person name="Yan M."/>
            <person name="Wang P."/>
            <person name="Xu J."/>
            <person name="Bruns T."/>
            <person name="Baldrian P."/>
            <person name="Vilgalys R."/>
            <person name="Dunand C."/>
            <person name="Henrissat B."/>
            <person name="Grigoriev I.V."/>
            <person name="Hibbett D."/>
            <person name="Nagy L.G."/>
            <person name="Martin F.M."/>
        </authorList>
    </citation>
    <scope>NUCLEOTIDE SEQUENCE</scope>
    <source>
        <strain evidence="1">UP504</strain>
    </source>
</reference>
<keyword evidence="2" id="KW-1185">Reference proteome</keyword>
<comment type="caution">
    <text evidence="1">The sequence shown here is derived from an EMBL/GenBank/DDBJ whole genome shotgun (WGS) entry which is preliminary data.</text>
</comment>